<dbReference type="PANTHER" id="PTHR24421:SF63">
    <property type="entry name" value="SENSOR HISTIDINE KINASE DESK"/>
    <property type="match status" value="1"/>
</dbReference>
<sequence length="365" mass="38908">MTPDIPQDWSATDLTVPALARMRRYTTWTLVGVVAAYVCLIGASQPKPSAFPATASLIAGALVCWQCAHWEEGARPAVAGSALVASYAVAWAIAITHRNPMEGIAFCLSAALVTSVPPLARWRWSVLAMALAVLPVAVLGDAKAVVGVAAMMAAAIGLFRGNRFGFGLYLEIDQARRATADLAVMRERYRFATDLHDIQGQALHVSRLKLQLADKLLDKDPALARAHVREAEQLITETIAETRRLAYGERGVTLAGELANSESLVRAAGIELDVKGRAPVGHPLDDLFALVVREATTNLLRHAHAEHVLVEWGPDSVRIVNDGVRDGMQGLSGLARLGERFAARGGILKTSCADGTFVTSAGVAP</sequence>
<dbReference type="GO" id="GO:0016301">
    <property type="term" value="F:kinase activity"/>
    <property type="evidence" value="ECO:0007669"/>
    <property type="project" value="UniProtKB-KW"/>
</dbReference>
<dbReference type="PANTHER" id="PTHR24421">
    <property type="entry name" value="NITRATE/NITRITE SENSOR PROTEIN NARX-RELATED"/>
    <property type="match status" value="1"/>
</dbReference>
<evidence type="ECO:0000313" key="6">
    <source>
        <dbReference type="EMBL" id="GAA1960223.1"/>
    </source>
</evidence>
<dbReference type="RefSeq" id="WP_344656272.1">
    <property type="nucleotide sequence ID" value="NZ_BAAAQM010000006.1"/>
</dbReference>
<dbReference type="InterPro" id="IPR011712">
    <property type="entry name" value="Sig_transdc_His_kin_sub3_dim/P"/>
</dbReference>
<evidence type="ECO:0000256" key="4">
    <source>
        <dbReference type="SAM" id="Phobius"/>
    </source>
</evidence>
<keyword evidence="4" id="KW-0472">Membrane</keyword>
<comment type="caution">
    <text evidence="6">The sequence shown here is derived from an EMBL/GenBank/DDBJ whole genome shotgun (WGS) entry which is preliminary data.</text>
</comment>
<name>A0ABP5CCE4_9ACTN</name>
<evidence type="ECO:0000259" key="5">
    <source>
        <dbReference type="Pfam" id="PF07730"/>
    </source>
</evidence>
<keyword evidence="1" id="KW-0808">Transferase</keyword>
<protein>
    <submittedName>
        <fullName evidence="6">Sensor histidine kinase</fullName>
    </submittedName>
</protein>
<keyword evidence="4" id="KW-0812">Transmembrane</keyword>
<reference evidence="7" key="1">
    <citation type="journal article" date="2019" name="Int. J. Syst. Evol. Microbiol.">
        <title>The Global Catalogue of Microorganisms (GCM) 10K type strain sequencing project: providing services to taxonomists for standard genome sequencing and annotation.</title>
        <authorList>
            <consortium name="The Broad Institute Genomics Platform"/>
            <consortium name="The Broad Institute Genome Sequencing Center for Infectious Disease"/>
            <person name="Wu L."/>
            <person name="Ma J."/>
        </authorList>
    </citation>
    <scope>NUCLEOTIDE SEQUENCE [LARGE SCALE GENOMIC DNA]</scope>
    <source>
        <strain evidence="7">JCM 16013</strain>
    </source>
</reference>
<dbReference type="Pfam" id="PF07730">
    <property type="entry name" value="HisKA_3"/>
    <property type="match status" value="1"/>
</dbReference>
<feature type="domain" description="Signal transduction histidine kinase subgroup 3 dimerisation and phosphoacceptor" evidence="5">
    <location>
        <begin position="187"/>
        <end position="250"/>
    </location>
</feature>
<proteinExistence type="predicted"/>
<dbReference type="InterPro" id="IPR050482">
    <property type="entry name" value="Sensor_HK_TwoCompSys"/>
</dbReference>
<evidence type="ECO:0000256" key="2">
    <source>
        <dbReference type="ARBA" id="ARBA00022777"/>
    </source>
</evidence>
<dbReference type="Proteomes" id="UP001499854">
    <property type="component" value="Unassembled WGS sequence"/>
</dbReference>
<evidence type="ECO:0000256" key="3">
    <source>
        <dbReference type="ARBA" id="ARBA00023012"/>
    </source>
</evidence>
<dbReference type="EMBL" id="BAAAQM010000006">
    <property type="protein sequence ID" value="GAA1960223.1"/>
    <property type="molecule type" value="Genomic_DNA"/>
</dbReference>
<keyword evidence="7" id="KW-1185">Reference proteome</keyword>
<keyword evidence="4" id="KW-1133">Transmembrane helix</keyword>
<feature type="transmembrane region" description="Helical" evidence="4">
    <location>
        <begin position="77"/>
        <end position="96"/>
    </location>
</feature>
<organism evidence="6 7">
    <name type="scientific">Catenulispora subtropica</name>
    <dbReference type="NCBI Taxonomy" id="450798"/>
    <lineage>
        <taxon>Bacteria</taxon>
        <taxon>Bacillati</taxon>
        <taxon>Actinomycetota</taxon>
        <taxon>Actinomycetes</taxon>
        <taxon>Catenulisporales</taxon>
        <taxon>Catenulisporaceae</taxon>
        <taxon>Catenulispora</taxon>
    </lineage>
</organism>
<feature type="transmembrane region" description="Helical" evidence="4">
    <location>
        <begin position="103"/>
        <end position="120"/>
    </location>
</feature>
<evidence type="ECO:0000313" key="7">
    <source>
        <dbReference type="Proteomes" id="UP001499854"/>
    </source>
</evidence>
<keyword evidence="3" id="KW-0902">Two-component regulatory system</keyword>
<keyword evidence="2 6" id="KW-0418">Kinase</keyword>
<feature type="transmembrane region" description="Helical" evidence="4">
    <location>
        <begin position="25"/>
        <end position="43"/>
    </location>
</feature>
<evidence type="ECO:0000256" key="1">
    <source>
        <dbReference type="ARBA" id="ARBA00022679"/>
    </source>
</evidence>
<gene>
    <name evidence="6" type="ORF">GCM10009838_15810</name>
</gene>
<feature type="transmembrane region" description="Helical" evidence="4">
    <location>
        <begin position="126"/>
        <end position="159"/>
    </location>
</feature>
<accession>A0ABP5CCE4</accession>
<dbReference type="Gene3D" id="6.10.250.2870">
    <property type="match status" value="1"/>
</dbReference>